<feature type="signal peptide" evidence="5">
    <location>
        <begin position="1"/>
        <end position="22"/>
    </location>
</feature>
<name>V9HMV7_9NEIS</name>
<dbReference type="CDD" id="cd07185">
    <property type="entry name" value="OmpA_C-like"/>
    <property type="match status" value="1"/>
</dbReference>
<dbReference type="Proteomes" id="UP000017813">
    <property type="component" value="Unassembled WGS sequence"/>
</dbReference>
<dbReference type="EMBL" id="ADCY02000004">
    <property type="protein sequence ID" value="EFG31810.1"/>
    <property type="molecule type" value="Genomic_DNA"/>
</dbReference>
<dbReference type="InterPro" id="IPR006665">
    <property type="entry name" value="OmpA-like"/>
</dbReference>
<dbReference type="eggNOG" id="COG2885">
    <property type="taxonomic scope" value="Bacteria"/>
</dbReference>
<feature type="domain" description="OmpA-like" evidence="6">
    <location>
        <begin position="79"/>
        <end position="216"/>
    </location>
</feature>
<keyword evidence="5" id="KW-0732">Signal</keyword>
<accession>V9HMV7</accession>
<dbReference type="SUPFAM" id="SSF103088">
    <property type="entry name" value="OmpA-like"/>
    <property type="match status" value="1"/>
</dbReference>
<evidence type="ECO:0000256" key="3">
    <source>
        <dbReference type="ARBA" id="ARBA00023237"/>
    </source>
</evidence>
<dbReference type="AlphaFoldDB" id="V9HMV7"/>
<proteinExistence type="predicted"/>
<evidence type="ECO:0000256" key="2">
    <source>
        <dbReference type="ARBA" id="ARBA00023136"/>
    </source>
</evidence>
<dbReference type="Gene3D" id="3.30.1330.60">
    <property type="entry name" value="OmpA-like domain"/>
    <property type="match status" value="1"/>
</dbReference>
<comment type="caution">
    <text evidence="7">The sequence shown here is derived from an EMBL/GenBank/DDBJ whole genome shotgun (WGS) entry which is preliminary data.</text>
</comment>
<protein>
    <recommendedName>
        <fullName evidence="6">OmpA-like domain-containing protein</fullName>
    </recommendedName>
</protein>
<dbReference type="PROSITE" id="PS51123">
    <property type="entry name" value="OMPA_2"/>
    <property type="match status" value="1"/>
</dbReference>
<keyword evidence="8" id="KW-1185">Reference proteome</keyword>
<dbReference type="PRINTS" id="PR01021">
    <property type="entry name" value="OMPADOMAIN"/>
</dbReference>
<dbReference type="InterPro" id="IPR006690">
    <property type="entry name" value="OMPA-like_CS"/>
</dbReference>
<dbReference type="Pfam" id="PF00691">
    <property type="entry name" value="OmpA"/>
    <property type="match status" value="1"/>
</dbReference>
<dbReference type="InterPro" id="IPR050330">
    <property type="entry name" value="Bact_OuterMem_StrucFunc"/>
</dbReference>
<comment type="subcellular location">
    <subcellularLocation>
        <location evidence="1">Cell outer membrane</location>
    </subcellularLocation>
</comment>
<dbReference type="PANTHER" id="PTHR30329:SF21">
    <property type="entry name" value="LIPOPROTEIN YIAD-RELATED"/>
    <property type="match status" value="1"/>
</dbReference>
<dbReference type="InterPro" id="IPR006664">
    <property type="entry name" value="OMP_bac"/>
</dbReference>
<evidence type="ECO:0000313" key="8">
    <source>
        <dbReference type="Proteomes" id="UP000017813"/>
    </source>
</evidence>
<dbReference type="PANTHER" id="PTHR30329">
    <property type="entry name" value="STATOR ELEMENT OF FLAGELLAR MOTOR COMPLEX"/>
    <property type="match status" value="1"/>
</dbReference>
<dbReference type="PROSITE" id="PS01068">
    <property type="entry name" value="OMPA_1"/>
    <property type="match status" value="1"/>
</dbReference>
<keyword evidence="2 4" id="KW-0472">Membrane</keyword>
<dbReference type="GO" id="GO:0009279">
    <property type="term" value="C:cell outer membrane"/>
    <property type="evidence" value="ECO:0007669"/>
    <property type="project" value="UniProtKB-SubCell"/>
</dbReference>
<evidence type="ECO:0000259" key="6">
    <source>
        <dbReference type="PROSITE" id="PS51123"/>
    </source>
</evidence>
<reference evidence="7 8" key="2">
    <citation type="submission" date="2011-10" db="EMBL/GenBank/DDBJ databases">
        <title>The Genome Sequence of Simonsiella muelleri ATCC 29453.</title>
        <authorList>
            <consortium name="The Broad Institute Genome Sequencing Platform"/>
            <consortium name="The Broad Institute Genome Sequencing Center for Infectious Disease"/>
            <person name="Earl A."/>
            <person name="Ward D."/>
            <person name="Feldgarden M."/>
            <person name="Gevers D."/>
            <person name="Izard J."/>
            <person name="Baranova O.V."/>
            <person name="Blanton J.M."/>
            <person name="Tanner A.C."/>
            <person name="Dewhirst F."/>
            <person name="Young S.K."/>
            <person name="Zeng Q."/>
            <person name="Gargeya S."/>
            <person name="Fitzgerald M."/>
            <person name="Haas B."/>
            <person name="Abouelleil A."/>
            <person name="Alvarado L."/>
            <person name="Arachchi H.M."/>
            <person name="Berlin A."/>
            <person name="Brown A."/>
            <person name="Chapman S.B."/>
            <person name="Chen Z."/>
            <person name="Dunbar C."/>
            <person name="Freedman E."/>
            <person name="Gearin G."/>
            <person name="Goldberg J."/>
            <person name="Griggs A."/>
            <person name="Gujja S."/>
            <person name="Heiman D."/>
            <person name="Howarth C."/>
            <person name="Larson L."/>
            <person name="Lui A."/>
            <person name="MacDonald P.J.P."/>
            <person name="Montmayeur A."/>
            <person name="Murphy C."/>
            <person name="Neiman D."/>
            <person name="Pearson M."/>
            <person name="Priest M."/>
            <person name="Roberts A."/>
            <person name="Saif S."/>
            <person name="Shea T."/>
            <person name="Shenoy N."/>
            <person name="Sisk P."/>
            <person name="Stolte C."/>
            <person name="Sykes S."/>
            <person name="Wortman J."/>
            <person name="Nusbaum C."/>
            <person name="Birren B."/>
        </authorList>
    </citation>
    <scope>NUCLEOTIDE SEQUENCE [LARGE SCALE GENOMIC DNA]</scope>
    <source>
        <strain evidence="7 8">ATCC 29453</strain>
    </source>
</reference>
<organism evidence="7 8">
    <name type="scientific">Simonsiella muelleri ATCC 29453</name>
    <dbReference type="NCBI Taxonomy" id="641147"/>
    <lineage>
        <taxon>Bacteria</taxon>
        <taxon>Pseudomonadati</taxon>
        <taxon>Pseudomonadota</taxon>
        <taxon>Betaproteobacteria</taxon>
        <taxon>Neisseriales</taxon>
        <taxon>Neisseriaceae</taxon>
        <taxon>Simonsiella</taxon>
    </lineage>
</organism>
<feature type="chain" id="PRO_5030179003" description="OmpA-like domain-containing protein" evidence="5">
    <location>
        <begin position="23"/>
        <end position="229"/>
    </location>
</feature>
<evidence type="ECO:0000256" key="5">
    <source>
        <dbReference type="SAM" id="SignalP"/>
    </source>
</evidence>
<gene>
    <name evidence="7" type="ORF">HMPREF9021_00209</name>
</gene>
<evidence type="ECO:0000313" key="7">
    <source>
        <dbReference type="EMBL" id="EFG31810.1"/>
    </source>
</evidence>
<keyword evidence="3" id="KW-0998">Cell outer membrane</keyword>
<evidence type="ECO:0000256" key="4">
    <source>
        <dbReference type="PROSITE-ProRule" id="PRU00473"/>
    </source>
</evidence>
<reference evidence="7 8" key="1">
    <citation type="submission" date="2010-03" db="EMBL/GenBank/DDBJ databases">
        <authorList>
            <consortium name="The Broad Institute Genome Sequencing Platform"/>
            <person name="Ward D."/>
            <person name="Earl A."/>
            <person name="Feldgarden M."/>
            <person name="Gevers D."/>
            <person name="Young S."/>
            <person name="Zeng Q."/>
            <person name="Koehrsen M."/>
            <person name="Alvarado L."/>
            <person name="Berlin A.M."/>
            <person name="Borenstein D."/>
            <person name="Chapman S.B."/>
            <person name="Chen Z."/>
            <person name="Engels R."/>
            <person name="Freedman E."/>
            <person name="Gellesch M."/>
            <person name="Goldberg J."/>
            <person name="Griggs A."/>
            <person name="Gujja S."/>
            <person name="Heilman E.R."/>
            <person name="Heiman D.I."/>
            <person name="Hepburn T.A."/>
            <person name="Howarth C."/>
            <person name="Jen D."/>
            <person name="Larson L."/>
            <person name="Mehta T."/>
            <person name="Park D."/>
            <person name="Pearson M."/>
            <person name="Richards J."/>
            <person name="Roberts A."/>
            <person name="Saif S."/>
            <person name="Shea T.D."/>
            <person name="Shenoy N."/>
            <person name="Sisk P."/>
            <person name="Stolte C."/>
            <person name="Sykes S.N."/>
            <person name="Walk T."/>
            <person name="White J."/>
            <person name="Yandava C."/>
            <person name="Izard J."/>
            <person name="Baranova O.V."/>
            <person name="Blanton J.M."/>
            <person name="Tanner A.C."/>
            <person name="Dewhirst F."/>
            <person name="Haas B."/>
            <person name="Nusbaum C."/>
            <person name="Birren B."/>
        </authorList>
    </citation>
    <scope>NUCLEOTIDE SEQUENCE [LARGE SCALE GENOMIC DNA]</scope>
    <source>
        <strain evidence="7 8">ATCC 29453</strain>
    </source>
</reference>
<dbReference type="STRING" id="641147.HMPREF9021_00209"/>
<sequence length="229" mass="24750">MTKQLKLSAMMVALLASTGAMAQGVHGYTTSEQSGSVVRNNYGECWQNTYLDKANNSLTECGGKPAPAPEPTVETITENKEEVISFQSNFLFGFDKSTLRSEAVAKLNETAAKLRGTEVQSVRVEGHTDFMGKDTYNQALSERRANVVANYLANQGVPAGKISAVGYGESQARMTASCQAEVARMGKKVSAAKKRAALIACIEPDRRVDIRVNSVVTRQIEKQIVVPAQ</sequence>
<dbReference type="InterPro" id="IPR036737">
    <property type="entry name" value="OmpA-like_sf"/>
</dbReference>
<dbReference type="KEGG" id="smur:BWP33_01520"/>
<dbReference type="RefSeq" id="WP_002641130.1">
    <property type="nucleotide sequence ID" value="NZ_CP019448.1"/>
</dbReference>
<dbReference type="OrthoDB" id="1149075at2"/>
<evidence type="ECO:0000256" key="1">
    <source>
        <dbReference type="ARBA" id="ARBA00004442"/>
    </source>
</evidence>
<dbReference type="HOGENOM" id="CLU_016890_5_0_4"/>